<dbReference type="RefSeq" id="WP_343788136.1">
    <property type="nucleotide sequence ID" value="NZ_BAAAFH010000020.1"/>
</dbReference>
<dbReference type="NCBIfam" id="TIGR03696">
    <property type="entry name" value="Rhs_assc_core"/>
    <property type="match status" value="1"/>
</dbReference>
<dbReference type="InterPro" id="IPR022385">
    <property type="entry name" value="Rhs_assc_core"/>
</dbReference>
<name>A0ABP3Y4Y1_9FLAO</name>
<proteinExistence type="predicted"/>
<feature type="region of interest" description="Disordered" evidence="1">
    <location>
        <begin position="735"/>
        <end position="757"/>
    </location>
</feature>
<evidence type="ECO:0008006" key="4">
    <source>
        <dbReference type="Google" id="ProtNLM"/>
    </source>
</evidence>
<reference evidence="3" key="1">
    <citation type="journal article" date="2019" name="Int. J. Syst. Evol. Microbiol.">
        <title>The Global Catalogue of Microorganisms (GCM) 10K type strain sequencing project: providing services to taxonomists for standard genome sequencing and annotation.</title>
        <authorList>
            <consortium name="The Broad Institute Genomics Platform"/>
            <consortium name="The Broad Institute Genome Sequencing Center for Infectious Disease"/>
            <person name="Wu L."/>
            <person name="Ma J."/>
        </authorList>
    </citation>
    <scope>NUCLEOTIDE SEQUENCE [LARGE SCALE GENOMIC DNA]</scope>
    <source>
        <strain evidence="3">JCM 16083</strain>
    </source>
</reference>
<evidence type="ECO:0000313" key="3">
    <source>
        <dbReference type="Proteomes" id="UP001501126"/>
    </source>
</evidence>
<accession>A0ABP3Y4Y1</accession>
<evidence type="ECO:0000256" key="1">
    <source>
        <dbReference type="SAM" id="MobiDB-lite"/>
    </source>
</evidence>
<dbReference type="EMBL" id="BAAAFH010000020">
    <property type="protein sequence ID" value="GAA0876027.1"/>
    <property type="molecule type" value="Genomic_DNA"/>
</dbReference>
<feature type="compositionally biased region" description="Basic and acidic residues" evidence="1">
    <location>
        <begin position="736"/>
        <end position="757"/>
    </location>
</feature>
<comment type="caution">
    <text evidence="2">The sequence shown here is derived from an EMBL/GenBank/DDBJ whole genome shotgun (WGS) entry which is preliminary data.</text>
</comment>
<sequence>MKKIERYAFSEKPDLVFTYDPMGQRISKTVYPKSAPGVIDASGIEKKYYIRDAQGNELVRYGIEQGTYSGQDIKILLLEERTIYGSSRLGMERIEEEVARSYVLAPDEIAVSMRSGLYVPGEELMRQVGDKRYELSNHLGNVLATVSDRKLAIAEAGAVYANDFTSDIDGVNAYLGGSVSHSGGRLRVTTTSQGSGAVLQYVATVPGQTYRLQLTADLAGQGSVAITAYDVPTATVTAQKVMSSNGVHYLDFLASSSTTQLRMQSQVSGTRTFYIDDLTLEKRPSVFARDLTASYADIQTYGTGVTTSISGNRLRVDNLGQWNGILCVFPTVAGRTYTVHYTLGLNGGPKLTPFVRNNITSANIQVQHITSDGRYTLTFVAPSSETMFAVENPNTGTRSMYLSYLFVQDVNAAAVVEDFYYVADVKSYSDYMPFGMTLPGRSFSSDSYRYGFNGMEKDDEIYGEGNAIDFGARMYDSRVGRWLSRDAASKVYPNLSPYSFVANSPLIFVDPSGNIIEPAPGLSDKNKADVEARIKKLSEERPNQYKYLNELRYHPTNKTFVSSGDPDYSTSFDIIIHVTITDIDGIPRAEELGNANSSAISMVNKSSTHRDGQAKRTELWQSYKLTTPNNIVFIRKNDGTTDKIDVNSPEGALLLDQQMSNGSIVQSSLTSRYIKVEPSTNGTPHVIISLDDYTPGGLQQKLETLSHELGHIEGWIEYPHQTYFYGDETGKNTGVGHHEKYEGGKIADDREKNDRKP</sequence>
<keyword evidence="3" id="KW-1185">Reference proteome</keyword>
<dbReference type="Proteomes" id="UP001501126">
    <property type="component" value="Unassembled WGS sequence"/>
</dbReference>
<gene>
    <name evidence="2" type="ORF">GCM10009118_24370</name>
</gene>
<organism evidence="2 3">
    <name type="scientific">Wandonia haliotis</name>
    <dbReference type="NCBI Taxonomy" id="574963"/>
    <lineage>
        <taxon>Bacteria</taxon>
        <taxon>Pseudomonadati</taxon>
        <taxon>Bacteroidota</taxon>
        <taxon>Flavobacteriia</taxon>
        <taxon>Flavobacteriales</taxon>
        <taxon>Crocinitomicaceae</taxon>
        <taxon>Wandonia</taxon>
    </lineage>
</organism>
<protein>
    <recommendedName>
        <fullName evidence="4">RHS repeat-associated core domain-containing protein</fullName>
    </recommendedName>
</protein>
<evidence type="ECO:0000313" key="2">
    <source>
        <dbReference type="EMBL" id="GAA0876027.1"/>
    </source>
</evidence>
<dbReference type="Gene3D" id="2.180.10.10">
    <property type="entry name" value="RHS repeat-associated core"/>
    <property type="match status" value="1"/>
</dbReference>